<dbReference type="InterPro" id="IPR015424">
    <property type="entry name" value="PyrdxlP-dep_Trfase"/>
</dbReference>
<keyword evidence="9" id="KW-0368">Histidine biosynthesis</keyword>
<evidence type="ECO:0000256" key="3">
    <source>
        <dbReference type="ARBA" id="ARBA00007970"/>
    </source>
</evidence>
<evidence type="ECO:0000256" key="5">
    <source>
        <dbReference type="ARBA" id="ARBA00022576"/>
    </source>
</evidence>
<dbReference type="EC" id="2.6.1.9" evidence="9"/>
<name>A0A7U8C4W8_NEPCE</name>
<dbReference type="Pfam" id="PF00155">
    <property type="entry name" value="Aminotran_1_2"/>
    <property type="match status" value="1"/>
</dbReference>
<comment type="cofactor">
    <cofactor evidence="1 9">
        <name>pyridoxal 5'-phosphate</name>
        <dbReference type="ChEBI" id="CHEBI:597326"/>
    </cofactor>
</comment>
<evidence type="ECO:0000313" key="12">
    <source>
        <dbReference type="EMBL" id="EAR61274.1"/>
    </source>
</evidence>
<keyword evidence="13" id="KW-1185">Reference proteome</keyword>
<gene>
    <name evidence="9" type="primary">hisC</name>
    <name evidence="12" type="ORF">MED92_11124</name>
</gene>
<dbReference type="GO" id="GO:0000105">
    <property type="term" value="P:L-histidine biosynthetic process"/>
    <property type="evidence" value="ECO:0007669"/>
    <property type="project" value="UniProtKB-UniRule"/>
</dbReference>
<dbReference type="NCBIfam" id="TIGR01141">
    <property type="entry name" value="hisC"/>
    <property type="match status" value="1"/>
</dbReference>
<dbReference type="InterPro" id="IPR015421">
    <property type="entry name" value="PyrdxlP-dep_Trfase_major"/>
</dbReference>
<comment type="similarity">
    <text evidence="3 9">Belongs to the class-II pyridoxal-phosphate-dependent aminotransferase family. Histidinol-phosphate aminotransferase subfamily.</text>
</comment>
<feature type="region of interest" description="Disordered" evidence="10">
    <location>
        <begin position="16"/>
        <end position="37"/>
    </location>
</feature>
<evidence type="ECO:0000259" key="11">
    <source>
        <dbReference type="Pfam" id="PF00155"/>
    </source>
</evidence>
<dbReference type="Gene3D" id="3.40.640.10">
    <property type="entry name" value="Type I PLP-dependent aspartate aminotransferase-like (Major domain)"/>
    <property type="match status" value="1"/>
</dbReference>
<dbReference type="AlphaFoldDB" id="A0A7U8C4W8"/>
<sequence length="359" mass="40646">MSKYWSDAVTRLTPYVPGEQPKESGITKLNTNENPYPPSPKAAAVINNFDTDRLRLYSDPDCTQLKDAIADQFSVNRNNVFVGNGSDEVLAHTFAAFFRQEHPLLMPEFTYSFYPVYCDLFDIESKKIPLRDQFELNLDDYDQPNGGIIFANPNAPTSRAIELGDIEALAKRNTESVIVVDEAYVDFGASSAIELTQRYDNVLVIQTFSKSRSLAGMRVGYAIGHEDLIDGLERVKNSFNSYPLDMLAIESCVAAIQDNDYFAETNQKIINTREWTTEKLAELGFISLPSKTNFLFTSHRFLEAAELMGYLRSKKILVRYFSKPGIDNFLRITIGTQEEMELLVSTLEQHPDLFKMDAN</sequence>
<evidence type="ECO:0000256" key="10">
    <source>
        <dbReference type="SAM" id="MobiDB-lite"/>
    </source>
</evidence>
<evidence type="ECO:0000256" key="9">
    <source>
        <dbReference type="HAMAP-Rule" id="MF_01023"/>
    </source>
</evidence>
<protein>
    <recommendedName>
        <fullName evidence="9">Histidinol-phosphate aminotransferase</fullName>
        <ecNumber evidence="9">2.6.1.9</ecNumber>
    </recommendedName>
    <alternativeName>
        <fullName evidence="9">Imidazole acetol-phosphate transaminase</fullName>
    </alternativeName>
</protein>
<dbReference type="HAMAP" id="MF_01023">
    <property type="entry name" value="HisC_aminotrans_2"/>
    <property type="match status" value="1"/>
</dbReference>
<comment type="subunit">
    <text evidence="4 9">Homodimer.</text>
</comment>
<keyword evidence="9" id="KW-0028">Amino-acid biosynthesis</keyword>
<feature type="modified residue" description="N6-(pyridoxal phosphate)lysine" evidence="9">
    <location>
        <position position="210"/>
    </location>
</feature>
<dbReference type="Proteomes" id="UP000002171">
    <property type="component" value="Unassembled WGS sequence"/>
</dbReference>
<keyword evidence="7 9" id="KW-0663">Pyridoxal phosphate</keyword>
<dbReference type="RefSeq" id="WP_007019924.1">
    <property type="nucleotide sequence ID" value="NZ_CH724125.1"/>
</dbReference>
<evidence type="ECO:0000256" key="2">
    <source>
        <dbReference type="ARBA" id="ARBA00005011"/>
    </source>
</evidence>
<dbReference type="OrthoDB" id="9809616at2"/>
<dbReference type="EMBL" id="AAOW01000009">
    <property type="protein sequence ID" value="EAR61274.1"/>
    <property type="molecule type" value="Genomic_DNA"/>
</dbReference>
<proteinExistence type="inferred from homology"/>
<evidence type="ECO:0000256" key="6">
    <source>
        <dbReference type="ARBA" id="ARBA00022679"/>
    </source>
</evidence>
<dbReference type="InterPro" id="IPR050106">
    <property type="entry name" value="HistidinolP_aminotransfase"/>
</dbReference>
<dbReference type="SUPFAM" id="SSF53383">
    <property type="entry name" value="PLP-dependent transferases"/>
    <property type="match status" value="1"/>
</dbReference>
<evidence type="ECO:0000256" key="4">
    <source>
        <dbReference type="ARBA" id="ARBA00011738"/>
    </source>
</evidence>
<comment type="caution">
    <text evidence="12">The sequence shown here is derived from an EMBL/GenBank/DDBJ whole genome shotgun (WGS) entry which is preliminary data.</text>
</comment>
<evidence type="ECO:0000256" key="1">
    <source>
        <dbReference type="ARBA" id="ARBA00001933"/>
    </source>
</evidence>
<feature type="domain" description="Aminotransferase class I/classII large" evidence="11">
    <location>
        <begin position="26"/>
        <end position="346"/>
    </location>
</feature>
<dbReference type="InterPro" id="IPR015422">
    <property type="entry name" value="PyrdxlP-dep_Trfase_small"/>
</dbReference>
<keyword evidence="6 9" id="KW-0808">Transferase</keyword>
<dbReference type="CDD" id="cd00609">
    <property type="entry name" value="AAT_like"/>
    <property type="match status" value="1"/>
</dbReference>
<dbReference type="Gene3D" id="3.90.1150.10">
    <property type="entry name" value="Aspartate Aminotransferase, domain 1"/>
    <property type="match status" value="1"/>
</dbReference>
<organism evidence="12 13">
    <name type="scientific">Neptuniibacter caesariensis</name>
    <dbReference type="NCBI Taxonomy" id="207954"/>
    <lineage>
        <taxon>Bacteria</taxon>
        <taxon>Pseudomonadati</taxon>
        <taxon>Pseudomonadota</taxon>
        <taxon>Gammaproteobacteria</taxon>
        <taxon>Oceanospirillales</taxon>
        <taxon>Oceanospirillaceae</taxon>
        <taxon>Neptuniibacter</taxon>
    </lineage>
</organism>
<evidence type="ECO:0000313" key="13">
    <source>
        <dbReference type="Proteomes" id="UP000002171"/>
    </source>
</evidence>
<dbReference type="InterPro" id="IPR001917">
    <property type="entry name" value="Aminotrans_II_pyridoxalP_BS"/>
</dbReference>
<dbReference type="PROSITE" id="PS00599">
    <property type="entry name" value="AA_TRANSFER_CLASS_2"/>
    <property type="match status" value="1"/>
</dbReference>
<dbReference type="PANTHER" id="PTHR43643:SF3">
    <property type="entry name" value="HISTIDINOL-PHOSPHATE AMINOTRANSFERASE"/>
    <property type="match status" value="1"/>
</dbReference>
<comment type="catalytic activity">
    <reaction evidence="8 9">
        <text>L-histidinol phosphate + 2-oxoglutarate = 3-(imidazol-4-yl)-2-oxopropyl phosphate + L-glutamate</text>
        <dbReference type="Rhea" id="RHEA:23744"/>
        <dbReference type="ChEBI" id="CHEBI:16810"/>
        <dbReference type="ChEBI" id="CHEBI:29985"/>
        <dbReference type="ChEBI" id="CHEBI:57766"/>
        <dbReference type="ChEBI" id="CHEBI:57980"/>
        <dbReference type="EC" id="2.6.1.9"/>
    </reaction>
</comment>
<dbReference type="GO" id="GO:0004400">
    <property type="term" value="F:histidinol-phosphate transaminase activity"/>
    <property type="evidence" value="ECO:0007669"/>
    <property type="project" value="UniProtKB-UniRule"/>
</dbReference>
<dbReference type="InterPro" id="IPR005861">
    <property type="entry name" value="HisP_aminotrans"/>
</dbReference>
<keyword evidence="5 9" id="KW-0032">Aminotransferase</keyword>
<reference evidence="12 13" key="1">
    <citation type="submission" date="2006-02" db="EMBL/GenBank/DDBJ databases">
        <authorList>
            <person name="Pinhassi J."/>
            <person name="Pedros-Alio C."/>
            <person name="Ferriera S."/>
            <person name="Johnson J."/>
            <person name="Kravitz S."/>
            <person name="Halpern A."/>
            <person name="Remington K."/>
            <person name="Beeson K."/>
            <person name="Tran B."/>
            <person name="Rogers Y.-H."/>
            <person name="Friedman R."/>
            <person name="Venter J.C."/>
        </authorList>
    </citation>
    <scope>NUCLEOTIDE SEQUENCE [LARGE SCALE GENOMIC DNA]</scope>
    <source>
        <strain evidence="12 13">MED92</strain>
    </source>
</reference>
<dbReference type="PANTHER" id="PTHR43643">
    <property type="entry name" value="HISTIDINOL-PHOSPHATE AMINOTRANSFERASE 2"/>
    <property type="match status" value="1"/>
</dbReference>
<evidence type="ECO:0000256" key="8">
    <source>
        <dbReference type="ARBA" id="ARBA00047481"/>
    </source>
</evidence>
<evidence type="ECO:0000256" key="7">
    <source>
        <dbReference type="ARBA" id="ARBA00022898"/>
    </source>
</evidence>
<dbReference type="GO" id="GO:0030170">
    <property type="term" value="F:pyridoxal phosphate binding"/>
    <property type="evidence" value="ECO:0007669"/>
    <property type="project" value="InterPro"/>
</dbReference>
<accession>A0A7U8C4W8</accession>
<dbReference type="InterPro" id="IPR004839">
    <property type="entry name" value="Aminotransferase_I/II_large"/>
</dbReference>
<dbReference type="UniPathway" id="UPA00031">
    <property type="reaction ID" value="UER00012"/>
</dbReference>
<comment type="pathway">
    <text evidence="2 9">Amino-acid biosynthesis; L-histidine biosynthesis; L-histidine from 5-phospho-alpha-D-ribose 1-diphosphate: step 7/9.</text>
</comment>